<evidence type="ECO:0000256" key="2">
    <source>
        <dbReference type="ARBA" id="ARBA00007706"/>
    </source>
</evidence>
<evidence type="ECO:0000256" key="11">
    <source>
        <dbReference type="ARBA" id="ARBA00023211"/>
    </source>
</evidence>
<sequence length="407" mass="46371">MNCLAMETNLKSLSEGGGGCEETPIEFQLPHFGAIFGLCDWCLARTMSGSLLERWWLRAVVAIGLFFLCQMALMMSKVQNLDDEKITLQAEVASLSRRCDELRMEILTKERDVVRMQARAEQLELSVRDKLSLSSNVRRNAPVIYFVTPTAFRPAQKADLTRLSYTLSHVPNLHWIVVEDSEEISNSVEEILRRAKVKYTHLNTLTNPQMKMKFSDPNWYLPRGVEQRNAALEWIRRQLSGASSGVVYFGDDDNTYDLRLFEEIRNVKTAGIWPVGIVGGLFVETPSLDSEGKVQKFNAIWKTERPFPIDMAAFALHISLILKNPKTAFTYNVARGYQESHFLSSLNLLPSDLQPLAQNCTKVYVWHTRTEKSVLSKSNQQRLAEYKNAQFTKLETDALGLDFDEES</sequence>
<feature type="coiled-coil region" evidence="18">
    <location>
        <begin position="78"/>
        <end position="112"/>
    </location>
</feature>
<evidence type="ECO:0000256" key="3">
    <source>
        <dbReference type="ARBA" id="ARBA00012641"/>
    </source>
</evidence>
<gene>
    <name evidence="19" type="ORF">WR25_04999</name>
</gene>
<accession>A0A2A2J502</accession>
<evidence type="ECO:0000256" key="1">
    <source>
        <dbReference type="ARBA" id="ARBA00004606"/>
    </source>
</evidence>
<evidence type="ECO:0000313" key="19">
    <source>
        <dbReference type="EMBL" id="PAV56731.1"/>
    </source>
</evidence>
<keyword evidence="20" id="KW-1185">Reference proteome</keyword>
<keyword evidence="17" id="KW-0333">Golgi apparatus</keyword>
<dbReference type="CDD" id="cd00218">
    <property type="entry name" value="GlcAT-I"/>
    <property type="match status" value="1"/>
</dbReference>
<feature type="binding site" evidence="14">
    <location>
        <position position="253"/>
    </location>
    <ligand>
        <name>Mn(2+)</name>
        <dbReference type="ChEBI" id="CHEBI:29035"/>
    </ligand>
</feature>
<dbReference type="Proteomes" id="UP000218231">
    <property type="component" value="Unassembled WGS sequence"/>
</dbReference>
<name>A0A2A2J502_9BILA</name>
<keyword evidence="9 17" id="KW-0472">Membrane</keyword>
<evidence type="ECO:0000256" key="13">
    <source>
        <dbReference type="PIRSR" id="PIRSR605027-1"/>
    </source>
</evidence>
<comment type="similarity">
    <text evidence="2 17">Belongs to the glycosyltransferase 43 family.</text>
</comment>
<feature type="site" description="Interaction with galactose moiety of substrate glycoprotein" evidence="15">
    <location>
        <position position="284"/>
    </location>
</feature>
<dbReference type="EMBL" id="LIAE01010679">
    <property type="protein sequence ID" value="PAV56731.1"/>
    <property type="molecule type" value="Genomic_DNA"/>
</dbReference>
<comment type="subcellular location">
    <subcellularLocation>
        <location evidence="17">Golgi apparatus membrane</location>
        <topology evidence="17">Single-pass type II membrane protein</topology>
    </subcellularLocation>
    <subcellularLocation>
        <location evidence="1">Membrane</location>
        <topology evidence="1">Single-pass type II membrane protein</topology>
    </subcellularLocation>
</comment>
<dbReference type="FunFam" id="3.90.550.10:FF:000044">
    <property type="entry name" value="Galactosylgalactosylxylosylprotein 3-beta-glucuronosyltransferase"/>
    <property type="match status" value="1"/>
</dbReference>
<proteinExistence type="inferred from homology"/>
<dbReference type="InterPro" id="IPR029044">
    <property type="entry name" value="Nucleotide-diphossugar_trans"/>
</dbReference>
<dbReference type="InterPro" id="IPR005027">
    <property type="entry name" value="Glyco_trans_43"/>
</dbReference>
<keyword evidence="4 17" id="KW-0808">Transferase</keyword>
<evidence type="ECO:0000256" key="10">
    <source>
        <dbReference type="ARBA" id="ARBA00023180"/>
    </source>
</evidence>
<keyword evidence="10 16" id="KW-0325">Glycoprotein</keyword>
<comment type="pathway">
    <text evidence="17">Protein modification; protein glycosylation.</text>
</comment>
<feature type="transmembrane region" description="Helical" evidence="17">
    <location>
        <begin position="55"/>
        <end position="75"/>
    </location>
</feature>
<comment type="cofactor">
    <cofactor evidence="14 17">
        <name>Mn(2+)</name>
        <dbReference type="ChEBI" id="CHEBI:29035"/>
    </cofactor>
</comment>
<keyword evidence="7 17" id="KW-0735">Signal-anchor</keyword>
<evidence type="ECO:0000256" key="5">
    <source>
        <dbReference type="ARBA" id="ARBA00022692"/>
    </source>
</evidence>
<evidence type="ECO:0000256" key="15">
    <source>
        <dbReference type="PIRSR" id="PIRSR605027-4"/>
    </source>
</evidence>
<evidence type="ECO:0000256" key="14">
    <source>
        <dbReference type="PIRSR" id="PIRSR605027-3"/>
    </source>
</evidence>
<reference evidence="19 20" key="1">
    <citation type="journal article" date="2017" name="Curr. Biol.">
        <title>Genome architecture and evolution of a unichromosomal asexual nematode.</title>
        <authorList>
            <person name="Fradin H."/>
            <person name="Zegar C."/>
            <person name="Gutwein M."/>
            <person name="Lucas J."/>
            <person name="Kovtun M."/>
            <person name="Corcoran D."/>
            <person name="Baugh L.R."/>
            <person name="Kiontke K."/>
            <person name="Gunsalus K."/>
            <person name="Fitch D.H."/>
            <person name="Piano F."/>
        </authorList>
    </citation>
    <scope>NUCLEOTIDE SEQUENCE [LARGE SCALE GENOMIC DNA]</scope>
    <source>
        <strain evidence="19">PF1309</strain>
    </source>
</reference>
<comment type="catalytic activity">
    <reaction evidence="12 17">
        <text>3-O-(beta-D-galactosyl-(1-&gt;3)-beta-D-galactosyl-(1-&gt;4)-beta-D-xylosyl)-L-seryl-[protein] + UDP-alpha-D-glucuronate = 3-O-(beta-D-GlcA-(1-&gt;3)-beta-D-Gal-(1-&gt;3)-beta-D-Gal-(1-&gt;4)-beta-D-Xyl)-L-seryl-[protein] + UDP + H(+)</text>
        <dbReference type="Rhea" id="RHEA:24168"/>
        <dbReference type="Rhea" id="RHEA-COMP:12571"/>
        <dbReference type="Rhea" id="RHEA-COMP:12573"/>
        <dbReference type="ChEBI" id="CHEBI:15378"/>
        <dbReference type="ChEBI" id="CHEBI:58052"/>
        <dbReference type="ChEBI" id="CHEBI:58223"/>
        <dbReference type="ChEBI" id="CHEBI:132090"/>
        <dbReference type="ChEBI" id="CHEBI:132093"/>
        <dbReference type="EC" id="2.4.1.135"/>
    </reaction>
</comment>
<dbReference type="Gene3D" id="3.90.550.10">
    <property type="entry name" value="Spore Coat Polysaccharide Biosynthesis Protein SpsA, Chain A"/>
    <property type="match status" value="1"/>
</dbReference>
<evidence type="ECO:0000256" key="7">
    <source>
        <dbReference type="ARBA" id="ARBA00022968"/>
    </source>
</evidence>
<evidence type="ECO:0000256" key="17">
    <source>
        <dbReference type="RuleBase" id="RU363127"/>
    </source>
</evidence>
<keyword evidence="11 14" id="KW-0464">Manganese</keyword>
<dbReference type="Pfam" id="PF03360">
    <property type="entry name" value="Glyco_transf_43"/>
    <property type="match status" value="1"/>
</dbReference>
<evidence type="ECO:0000256" key="4">
    <source>
        <dbReference type="ARBA" id="ARBA00022679"/>
    </source>
</evidence>
<comment type="caution">
    <text evidence="19">The sequence shown here is derived from an EMBL/GenBank/DDBJ whole genome shotgun (WGS) entry which is preliminary data.</text>
</comment>
<dbReference type="PANTHER" id="PTHR10896:SF65">
    <property type="entry name" value="GALACTOSYLGALACTOSYLXYLOSYLPROTEIN 3-BETA-GLUCURONOSYLTRANSFERASE 3"/>
    <property type="match status" value="1"/>
</dbReference>
<dbReference type="OrthoDB" id="675023at2759"/>
<evidence type="ECO:0000256" key="18">
    <source>
        <dbReference type="SAM" id="Coils"/>
    </source>
</evidence>
<evidence type="ECO:0000313" key="20">
    <source>
        <dbReference type="Proteomes" id="UP000218231"/>
    </source>
</evidence>
<evidence type="ECO:0000256" key="9">
    <source>
        <dbReference type="ARBA" id="ARBA00023136"/>
    </source>
</evidence>
<keyword evidence="8 17" id="KW-1133">Transmembrane helix</keyword>
<evidence type="ECO:0000256" key="12">
    <source>
        <dbReference type="ARBA" id="ARBA00047979"/>
    </source>
</evidence>
<feature type="glycosylation site" description="N-linked (GlcNAc...) asparagine" evidence="16">
    <location>
        <position position="359"/>
    </location>
</feature>
<organism evidence="19 20">
    <name type="scientific">Diploscapter pachys</name>
    <dbReference type="NCBI Taxonomy" id="2018661"/>
    <lineage>
        <taxon>Eukaryota</taxon>
        <taxon>Metazoa</taxon>
        <taxon>Ecdysozoa</taxon>
        <taxon>Nematoda</taxon>
        <taxon>Chromadorea</taxon>
        <taxon>Rhabditida</taxon>
        <taxon>Rhabditina</taxon>
        <taxon>Rhabditomorpha</taxon>
        <taxon>Rhabditoidea</taxon>
        <taxon>Rhabditidae</taxon>
        <taxon>Diploscapter</taxon>
    </lineage>
</organism>
<dbReference type="GO" id="GO:0046872">
    <property type="term" value="F:metal ion binding"/>
    <property type="evidence" value="ECO:0007669"/>
    <property type="project" value="UniProtKB-KW"/>
</dbReference>
<dbReference type="UniPathway" id="UPA00378"/>
<dbReference type="GO" id="GO:0005975">
    <property type="term" value="P:carbohydrate metabolic process"/>
    <property type="evidence" value="ECO:0007669"/>
    <property type="project" value="TreeGrafter"/>
</dbReference>
<dbReference type="GO" id="GO:0015018">
    <property type="term" value="F:galactosylgalactosylxylosylprotein 3-beta-glucuronosyltransferase activity"/>
    <property type="evidence" value="ECO:0007669"/>
    <property type="project" value="UniProtKB-UniRule"/>
</dbReference>
<dbReference type="STRING" id="2018661.A0A2A2J502"/>
<evidence type="ECO:0000256" key="8">
    <source>
        <dbReference type="ARBA" id="ARBA00022989"/>
    </source>
</evidence>
<dbReference type="GO" id="GO:0050650">
    <property type="term" value="P:chondroitin sulfate proteoglycan biosynthetic process"/>
    <property type="evidence" value="ECO:0007669"/>
    <property type="project" value="TreeGrafter"/>
</dbReference>
<dbReference type="EC" id="2.4.1.135" evidence="3 17"/>
<protein>
    <recommendedName>
        <fullName evidence="3 17">Galactosylgalactosylxylosylprotein 3-beta-glucuronosyltransferase</fullName>
        <ecNumber evidence="3 17">2.4.1.135</ecNumber>
    </recommendedName>
</protein>
<dbReference type="SUPFAM" id="SSF53448">
    <property type="entry name" value="Nucleotide-diphospho-sugar transferases"/>
    <property type="match status" value="1"/>
</dbReference>
<evidence type="ECO:0000256" key="16">
    <source>
        <dbReference type="PIRSR" id="PIRSR605027-6"/>
    </source>
</evidence>
<keyword evidence="6 14" id="KW-0479">Metal-binding</keyword>
<dbReference type="AlphaFoldDB" id="A0A2A2J502"/>
<dbReference type="GO" id="GO:0000139">
    <property type="term" value="C:Golgi membrane"/>
    <property type="evidence" value="ECO:0007669"/>
    <property type="project" value="UniProtKB-SubCell"/>
</dbReference>
<dbReference type="PANTHER" id="PTHR10896">
    <property type="entry name" value="GALACTOSYLGALACTOSYLXYLOSYLPROTEIN 3-BETA-GLUCURONOSYLTRANSFERASE BETA-1,3-GLUCURONYLTRANSFERASE"/>
    <property type="match status" value="1"/>
</dbReference>
<keyword evidence="5 17" id="KW-0812">Transmembrane</keyword>
<evidence type="ECO:0000256" key="6">
    <source>
        <dbReference type="ARBA" id="ARBA00022723"/>
    </source>
</evidence>
<keyword evidence="18" id="KW-0175">Coiled coil</keyword>
<feature type="active site" description="Proton donor/acceptor" evidence="13">
    <location>
        <position position="339"/>
    </location>
</feature>